<protein>
    <submittedName>
        <fullName evidence="2">Uncharacterized protein</fullName>
    </submittedName>
</protein>
<reference evidence="2" key="2">
    <citation type="journal article" date="2015" name="Fish Shellfish Immunol.">
        <title>Early steps in the European eel (Anguilla anguilla)-Vibrio vulnificus interaction in the gills: Role of the RtxA13 toxin.</title>
        <authorList>
            <person name="Callol A."/>
            <person name="Pajuelo D."/>
            <person name="Ebbesson L."/>
            <person name="Teles M."/>
            <person name="MacKenzie S."/>
            <person name="Amaro C."/>
        </authorList>
    </citation>
    <scope>NUCLEOTIDE SEQUENCE</scope>
</reference>
<organism evidence="2">
    <name type="scientific">Anguilla anguilla</name>
    <name type="common">European freshwater eel</name>
    <name type="synonym">Muraena anguilla</name>
    <dbReference type="NCBI Taxonomy" id="7936"/>
    <lineage>
        <taxon>Eukaryota</taxon>
        <taxon>Metazoa</taxon>
        <taxon>Chordata</taxon>
        <taxon>Craniata</taxon>
        <taxon>Vertebrata</taxon>
        <taxon>Euteleostomi</taxon>
        <taxon>Actinopterygii</taxon>
        <taxon>Neopterygii</taxon>
        <taxon>Teleostei</taxon>
        <taxon>Anguilliformes</taxon>
        <taxon>Anguillidae</taxon>
        <taxon>Anguilla</taxon>
    </lineage>
</organism>
<proteinExistence type="predicted"/>
<evidence type="ECO:0000256" key="1">
    <source>
        <dbReference type="SAM" id="Phobius"/>
    </source>
</evidence>
<keyword evidence="1" id="KW-0472">Membrane</keyword>
<feature type="transmembrane region" description="Helical" evidence="1">
    <location>
        <begin position="20"/>
        <end position="40"/>
    </location>
</feature>
<dbReference type="AlphaFoldDB" id="A0A0E9RUG2"/>
<reference evidence="2" key="1">
    <citation type="submission" date="2014-11" db="EMBL/GenBank/DDBJ databases">
        <authorList>
            <person name="Amaro Gonzalez C."/>
        </authorList>
    </citation>
    <scope>NUCLEOTIDE SEQUENCE</scope>
</reference>
<name>A0A0E9RUG2_ANGAN</name>
<keyword evidence="1" id="KW-0812">Transmembrane</keyword>
<keyword evidence="1" id="KW-1133">Transmembrane helix</keyword>
<evidence type="ECO:0000313" key="2">
    <source>
        <dbReference type="EMBL" id="JAH32739.1"/>
    </source>
</evidence>
<sequence length="80" mass="9344">MCAGNRPALFAEKLNLSMKVSLPLLLYISVKWIFVIRTLMRYDPHHRCTWTPGRLKEFAGLVNVQGKKAMDFILLHFRQL</sequence>
<accession>A0A0E9RUG2</accession>
<dbReference type="EMBL" id="GBXM01075838">
    <property type="protein sequence ID" value="JAH32739.1"/>
    <property type="molecule type" value="Transcribed_RNA"/>
</dbReference>